<dbReference type="Pfam" id="PF04932">
    <property type="entry name" value="Wzy_C"/>
    <property type="match status" value="1"/>
</dbReference>
<keyword evidence="2 6" id="KW-0812">Transmembrane</keyword>
<dbReference type="RefSeq" id="WP_210682417.1">
    <property type="nucleotide sequence ID" value="NZ_JAGMWN010000005.1"/>
</dbReference>
<keyword evidence="4 6" id="KW-0472">Membrane</keyword>
<dbReference type="Pfam" id="PF00561">
    <property type="entry name" value="Abhydrolase_1"/>
    <property type="match status" value="1"/>
</dbReference>
<dbReference type="InterPro" id="IPR029058">
    <property type="entry name" value="AB_hydrolase_fold"/>
</dbReference>
<feature type="domain" description="AB hydrolase-1" evidence="7">
    <location>
        <begin position="583"/>
        <end position="715"/>
    </location>
</feature>
<dbReference type="GO" id="GO:0016020">
    <property type="term" value="C:membrane"/>
    <property type="evidence" value="ECO:0007669"/>
    <property type="project" value="UniProtKB-SubCell"/>
</dbReference>
<feature type="domain" description="O-antigen ligase-related" evidence="8">
    <location>
        <begin position="228"/>
        <end position="365"/>
    </location>
</feature>
<accession>A0A8J7S6S8</accession>
<feature type="transmembrane region" description="Helical" evidence="6">
    <location>
        <begin position="384"/>
        <end position="403"/>
    </location>
</feature>
<reference evidence="9" key="1">
    <citation type="submission" date="2021-04" db="EMBL/GenBank/DDBJ databases">
        <authorList>
            <person name="Zhang D.-C."/>
        </authorList>
    </citation>
    <scope>NUCLEOTIDE SEQUENCE</scope>
    <source>
        <strain evidence="9">CGMCC 1.15697</strain>
    </source>
</reference>
<keyword evidence="9" id="KW-0436">Ligase</keyword>
<dbReference type="InterPro" id="IPR007016">
    <property type="entry name" value="O-antigen_ligase-rel_domated"/>
</dbReference>
<evidence type="ECO:0000256" key="5">
    <source>
        <dbReference type="SAM" id="MobiDB-lite"/>
    </source>
</evidence>
<dbReference type="InterPro" id="IPR051533">
    <property type="entry name" value="WaaL-like"/>
</dbReference>
<comment type="caution">
    <text evidence="9">The sequence shown here is derived from an EMBL/GenBank/DDBJ whole genome shotgun (WGS) entry which is preliminary data.</text>
</comment>
<feature type="transmembrane region" description="Helical" evidence="6">
    <location>
        <begin position="447"/>
        <end position="466"/>
    </location>
</feature>
<feature type="transmembrane region" description="Helical" evidence="6">
    <location>
        <begin position="176"/>
        <end position="196"/>
    </location>
</feature>
<protein>
    <submittedName>
        <fullName evidence="9">O-antigen ligase family protein</fullName>
    </submittedName>
</protein>
<dbReference type="EMBL" id="JAGMWN010000005">
    <property type="protein sequence ID" value="MBP5857844.1"/>
    <property type="molecule type" value="Genomic_DNA"/>
</dbReference>
<keyword evidence="3 6" id="KW-1133">Transmembrane helix</keyword>
<feature type="compositionally biased region" description="Basic and acidic residues" evidence="5">
    <location>
        <begin position="819"/>
        <end position="832"/>
    </location>
</feature>
<feature type="transmembrane region" description="Helical" evidence="6">
    <location>
        <begin position="43"/>
        <end position="64"/>
    </location>
</feature>
<feature type="transmembrane region" description="Helical" evidence="6">
    <location>
        <begin position="76"/>
        <end position="94"/>
    </location>
</feature>
<evidence type="ECO:0000313" key="9">
    <source>
        <dbReference type="EMBL" id="MBP5857844.1"/>
    </source>
</evidence>
<dbReference type="AlphaFoldDB" id="A0A8J7S6S8"/>
<feature type="compositionally biased region" description="Pro residues" evidence="5">
    <location>
        <begin position="833"/>
        <end position="842"/>
    </location>
</feature>
<feature type="transmembrane region" description="Helical" evidence="6">
    <location>
        <begin position="106"/>
        <end position="127"/>
    </location>
</feature>
<keyword evidence="10" id="KW-1185">Reference proteome</keyword>
<feature type="transmembrane region" description="Helical" evidence="6">
    <location>
        <begin position="139"/>
        <end position="156"/>
    </location>
</feature>
<dbReference type="Proteomes" id="UP000672602">
    <property type="component" value="Unassembled WGS sequence"/>
</dbReference>
<evidence type="ECO:0000256" key="3">
    <source>
        <dbReference type="ARBA" id="ARBA00022989"/>
    </source>
</evidence>
<gene>
    <name evidence="9" type="ORF">KAJ83_12565</name>
</gene>
<feature type="transmembrane region" description="Helical" evidence="6">
    <location>
        <begin position="229"/>
        <end position="247"/>
    </location>
</feature>
<organism evidence="9 10">
    <name type="scientific">Marivibrio halodurans</name>
    <dbReference type="NCBI Taxonomy" id="2039722"/>
    <lineage>
        <taxon>Bacteria</taxon>
        <taxon>Pseudomonadati</taxon>
        <taxon>Pseudomonadota</taxon>
        <taxon>Alphaproteobacteria</taxon>
        <taxon>Rhodospirillales</taxon>
        <taxon>Rhodospirillaceae</taxon>
        <taxon>Marivibrio</taxon>
    </lineage>
</organism>
<evidence type="ECO:0000259" key="8">
    <source>
        <dbReference type="Pfam" id="PF04932"/>
    </source>
</evidence>
<evidence type="ECO:0000256" key="4">
    <source>
        <dbReference type="ARBA" id="ARBA00023136"/>
    </source>
</evidence>
<name>A0A8J7S6S8_9PROT</name>
<feature type="transmembrane region" description="Helical" evidence="6">
    <location>
        <begin position="256"/>
        <end position="277"/>
    </location>
</feature>
<dbReference type="InterPro" id="IPR000073">
    <property type="entry name" value="AB_hydrolase_1"/>
</dbReference>
<evidence type="ECO:0000259" key="7">
    <source>
        <dbReference type="Pfam" id="PF00561"/>
    </source>
</evidence>
<feature type="transmembrane region" description="Helical" evidence="6">
    <location>
        <begin position="203"/>
        <end position="223"/>
    </location>
</feature>
<dbReference type="SUPFAM" id="SSF53474">
    <property type="entry name" value="alpha/beta-Hydrolases"/>
    <property type="match status" value="1"/>
</dbReference>
<sequence length="842" mass="91698">MQRPITLLRRTAPLGQAVLDGARDIDPARLSAVLLGLSVPSVLFGRAVFALVFGIAVILILPRFRDHVLRWRFRDLFIGWPGGMAGGTALWWALSSAFSQDPLASFEVVIRIGVFIAAAVAFVIVLAERADLRELAERTFLVAFTAVMLIAVTSIYEAYGLVRIFAPFDSSVSDPVYFFKSFTSVVAIAIPVMLWIGYRAGGIWLALALTATLAGGFVVLGDGRQPGRAAYGGLLAALLALGAYWGGRRLPSGTRLWAVGGAGAVLAALALVVLMRLPSPPVTEADEAAPPLPVVDFHRQAIWGFVLDKALERPLLGYGINTINMVEGAHDEVLDIGQEYVPSHPHNWLLEVLSETGIPGLLLLLGSLAALAAVFVRNTIAGRAGALVSLATLAAFWVSSLANFSIWSAWWQVALLSILVLPGARMIGPLTGHREVDHLPPMNWRRAGLIGLAAFLALALGLVWYARKTDYGYMVYKRLKADSPYLYEEISSDLLTIDPAKLIDAHEPSDIVQLRGALRDAVWGPSGVPTGRQPSQVEAGRLDPYGVTAGMEGVTAERLTMPNEANYVSIGYILTPPEPTGEAVIYQNGYAGDFSQSKRFIQALLEDGHTVGLLNFPGYGENQFQIYNSPEWGPVNLTLDYLLYYLEHPMRVYIEPAIVMANRLREGHGVKAVDLVGFSAGGWVTAVAAAADTRFRRSVSVASFLPLYLRTWWAPPEWTPPHLYAPLIKATNYLEIPLLASEGEGRSYLQVFNQYDRCCFMNRRGTLYQSAVAGRLETLGLPGDFGVAIDDTHAQHQISRWGDARILDFLENGEIRETERHESAVDLAEERGLPPPGGPGQR</sequence>
<proteinExistence type="predicted"/>
<dbReference type="PANTHER" id="PTHR37422">
    <property type="entry name" value="TEICHURONIC ACID BIOSYNTHESIS PROTEIN TUAE"/>
    <property type="match status" value="1"/>
</dbReference>
<feature type="region of interest" description="Disordered" evidence="5">
    <location>
        <begin position="819"/>
        <end position="842"/>
    </location>
</feature>
<evidence type="ECO:0000256" key="6">
    <source>
        <dbReference type="SAM" id="Phobius"/>
    </source>
</evidence>
<evidence type="ECO:0000313" key="10">
    <source>
        <dbReference type="Proteomes" id="UP000672602"/>
    </source>
</evidence>
<dbReference type="GO" id="GO:0016874">
    <property type="term" value="F:ligase activity"/>
    <property type="evidence" value="ECO:0007669"/>
    <property type="project" value="UniProtKB-KW"/>
</dbReference>
<comment type="subcellular location">
    <subcellularLocation>
        <location evidence="1">Membrane</location>
        <topology evidence="1">Multi-pass membrane protein</topology>
    </subcellularLocation>
</comment>
<feature type="transmembrane region" description="Helical" evidence="6">
    <location>
        <begin position="358"/>
        <end position="377"/>
    </location>
</feature>
<evidence type="ECO:0000256" key="2">
    <source>
        <dbReference type="ARBA" id="ARBA00022692"/>
    </source>
</evidence>
<dbReference type="Gene3D" id="3.40.50.1820">
    <property type="entry name" value="alpha/beta hydrolase"/>
    <property type="match status" value="1"/>
</dbReference>
<dbReference type="PANTHER" id="PTHR37422:SF13">
    <property type="entry name" value="LIPOPOLYSACCHARIDE BIOSYNTHESIS PROTEIN PA4999-RELATED"/>
    <property type="match status" value="1"/>
</dbReference>
<evidence type="ECO:0000256" key="1">
    <source>
        <dbReference type="ARBA" id="ARBA00004141"/>
    </source>
</evidence>